<evidence type="ECO:0000313" key="2">
    <source>
        <dbReference type="Proteomes" id="UP001154329"/>
    </source>
</evidence>
<accession>A0A9P0NPZ0</accession>
<protein>
    <submittedName>
        <fullName evidence="1">Uncharacterized protein</fullName>
    </submittedName>
</protein>
<sequence length="71" mass="9030">MYMVYLLYVDDGRRLERCYRHVFRTRWTQQIRRNHGKIIPLHELNTRQQTLRIECQEYNSDETYKSFYKIR</sequence>
<dbReference type="Proteomes" id="UP001154329">
    <property type="component" value="Chromosome 4"/>
</dbReference>
<keyword evidence="2" id="KW-1185">Reference proteome</keyword>
<reference evidence="1" key="1">
    <citation type="submission" date="2022-02" db="EMBL/GenBank/DDBJ databases">
        <authorList>
            <person name="King R."/>
        </authorList>
    </citation>
    <scope>NUCLEOTIDE SEQUENCE</scope>
</reference>
<dbReference type="EMBL" id="OU899037">
    <property type="protein sequence ID" value="CAH1737288.1"/>
    <property type="molecule type" value="Genomic_DNA"/>
</dbReference>
<name>A0A9P0NPZ0_APHGO</name>
<dbReference type="AlphaFoldDB" id="A0A9P0NPZ0"/>
<gene>
    <name evidence="1" type="ORF">APHIGO_LOCUS10851</name>
</gene>
<reference evidence="1" key="2">
    <citation type="submission" date="2022-10" db="EMBL/GenBank/DDBJ databases">
        <authorList>
            <consortium name="ENA_rothamsted_submissions"/>
            <consortium name="culmorum"/>
            <person name="King R."/>
        </authorList>
    </citation>
    <scope>NUCLEOTIDE SEQUENCE</scope>
</reference>
<evidence type="ECO:0000313" key="1">
    <source>
        <dbReference type="EMBL" id="CAH1737288.1"/>
    </source>
</evidence>
<proteinExistence type="predicted"/>
<organism evidence="1 2">
    <name type="scientific">Aphis gossypii</name>
    <name type="common">Cotton aphid</name>
    <dbReference type="NCBI Taxonomy" id="80765"/>
    <lineage>
        <taxon>Eukaryota</taxon>
        <taxon>Metazoa</taxon>
        <taxon>Ecdysozoa</taxon>
        <taxon>Arthropoda</taxon>
        <taxon>Hexapoda</taxon>
        <taxon>Insecta</taxon>
        <taxon>Pterygota</taxon>
        <taxon>Neoptera</taxon>
        <taxon>Paraneoptera</taxon>
        <taxon>Hemiptera</taxon>
        <taxon>Sternorrhyncha</taxon>
        <taxon>Aphidomorpha</taxon>
        <taxon>Aphidoidea</taxon>
        <taxon>Aphididae</taxon>
        <taxon>Aphidini</taxon>
        <taxon>Aphis</taxon>
        <taxon>Aphis</taxon>
    </lineage>
</organism>